<dbReference type="EMBL" id="JACHIP010000022">
    <property type="protein sequence ID" value="MBB5060930.1"/>
    <property type="molecule type" value="Genomic_DNA"/>
</dbReference>
<dbReference type="Proteomes" id="UP000540989">
    <property type="component" value="Unassembled WGS sequence"/>
</dbReference>
<comment type="caution">
    <text evidence="1">The sequence shown here is derived from an EMBL/GenBank/DDBJ whole genome shotgun (WGS) entry which is preliminary data.</text>
</comment>
<evidence type="ECO:0000313" key="2">
    <source>
        <dbReference type="Proteomes" id="UP000540989"/>
    </source>
</evidence>
<sequence>MAHPYTEVEKTRLWAAVESAIRDLVSNNNLVESTAQPYVVGYLCQKLLNERQVVGEGMSVRSETITSHNHEEIEWDESYFKFCDFEEFSEHGLVGSDFHTCSFKKVDWYWSLFSGCNFINCSFVDCTFAGTSFPDSRFIDCELVNCKFIQDNLGGECDFSNSWAHGCSIENSPGFQPENSSDIPCVRFWQAVRAAE</sequence>
<dbReference type="AlphaFoldDB" id="A0A7W7ZJ75"/>
<organism evidence="1 2">
    <name type="scientific">Granulicella aggregans</name>
    <dbReference type="NCBI Taxonomy" id="474949"/>
    <lineage>
        <taxon>Bacteria</taxon>
        <taxon>Pseudomonadati</taxon>
        <taxon>Acidobacteriota</taxon>
        <taxon>Terriglobia</taxon>
        <taxon>Terriglobales</taxon>
        <taxon>Acidobacteriaceae</taxon>
        <taxon>Granulicella</taxon>
    </lineage>
</organism>
<dbReference type="SUPFAM" id="SSF141571">
    <property type="entry name" value="Pentapeptide repeat-like"/>
    <property type="match status" value="1"/>
</dbReference>
<reference evidence="1 2" key="1">
    <citation type="submission" date="2020-08" db="EMBL/GenBank/DDBJ databases">
        <title>Genomic Encyclopedia of Type Strains, Phase IV (KMG-V): Genome sequencing to study the core and pangenomes of soil and plant-associated prokaryotes.</title>
        <authorList>
            <person name="Whitman W."/>
        </authorList>
    </citation>
    <scope>NUCLEOTIDE SEQUENCE [LARGE SCALE GENOMIC DNA]</scope>
    <source>
        <strain evidence="1 2">M8UP14</strain>
    </source>
</reference>
<dbReference type="InterPro" id="IPR001646">
    <property type="entry name" value="5peptide_repeat"/>
</dbReference>
<protein>
    <submittedName>
        <fullName evidence="1">Uncharacterized protein YjbI with pentapeptide repeats</fullName>
    </submittedName>
</protein>
<name>A0A7W7ZJ75_9BACT</name>
<gene>
    <name evidence="1" type="ORF">HDF16_005666</name>
</gene>
<keyword evidence="2" id="KW-1185">Reference proteome</keyword>
<accession>A0A7W7ZJ75</accession>
<proteinExistence type="predicted"/>
<evidence type="ECO:0000313" key="1">
    <source>
        <dbReference type="EMBL" id="MBB5060930.1"/>
    </source>
</evidence>
<dbReference type="Gene3D" id="2.160.20.80">
    <property type="entry name" value="E3 ubiquitin-protein ligase SopA"/>
    <property type="match status" value="1"/>
</dbReference>
<dbReference type="Pfam" id="PF13576">
    <property type="entry name" value="Pentapeptide_3"/>
    <property type="match status" value="1"/>
</dbReference>